<evidence type="ECO:0000256" key="2">
    <source>
        <dbReference type="SAM" id="MobiDB-lite"/>
    </source>
</evidence>
<dbReference type="Pfam" id="PF15483">
    <property type="entry name" value="DUF4641"/>
    <property type="match status" value="1"/>
</dbReference>
<dbReference type="PANTHER" id="PTHR31866:SF1">
    <property type="entry name" value="GENE 4779-RELATED"/>
    <property type="match status" value="1"/>
</dbReference>
<protein>
    <submittedName>
        <fullName evidence="3">Uncharacterized protein</fullName>
    </submittedName>
</protein>
<feature type="compositionally biased region" description="Low complexity" evidence="2">
    <location>
        <begin position="296"/>
        <end position="314"/>
    </location>
</feature>
<sequence>MSSPDEVSVWGAVFGPEGGEQASVGPAGPGAPRGPGLGLDLGAPRSGEGEGALADPDGLEAEREVIEAGGAVLWGREGRPGTPTDEKGDDLDDEPHLADESVAIVQPQSDWDARGVRRHPSPEGRDAEVSAAVRADLEAGPSGRGAPAASCGESQPAPAAPARLSVPWGGRAWGNPKRGAGSRLSGVDLQRPSVEGLVRLPSDTETPDEFSEIQMVRVNISPKEGGQDKPSSPEEPGDTPRHSNLLVRENFPHMPGSFPTSAPRGLASAMERQAVGELDSSSSKKMQSVVWGKGGSRPSFPGAAAAAAGSLPRAIPRKKVAQEKKSLGGASKLALGRTFPSWGQRLSAVPLEPATFPPIAGVPLLGRSKRHSLLSSGPKQSKHSSTGKKSVARKAKESQPVARDDTDPNRDPVPKAQLPTPRPGPPGLCMHRGEFSSGSPNTRAPHVPGHSQASALSQGGVPPRGPAPSGDQEPPVHAPRPERQQQPPGAQGCPRCVVLQREIDDLKEQLAAMQSLADKFQAL</sequence>
<evidence type="ECO:0000256" key="1">
    <source>
        <dbReference type="SAM" id="Coils"/>
    </source>
</evidence>
<feature type="region of interest" description="Disordered" evidence="2">
    <location>
        <begin position="352"/>
        <end position="494"/>
    </location>
</feature>
<reference evidence="3 4" key="1">
    <citation type="journal article" date="2024" name="G3 (Bethesda)">
        <title>A hybrid genome assembly of the endangered aye-aye (Daubentonia madagascariensis).</title>
        <authorList>
            <person name="Versoza C.J."/>
            <person name="Pfeifer S.P."/>
        </authorList>
    </citation>
    <scope>NUCLEOTIDE SEQUENCE [LARGE SCALE GENOMIC DNA]</scope>
    <source>
        <strain evidence="3">6821</strain>
    </source>
</reference>
<proteinExistence type="predicted"/>
<feature type="compositionally biased region" description="Basic residues" evidence="2">
    <location>
        <begin position="380"/>
        <end position="393"/>
    </location>
</feature>
<evidence type="ECO:0000313" key="3">
    <source>
        <dbReference type="EMBL" id="KAL2768560.1"/>
    </source>
</evidence>
<feature type="coiled-coil region" evidence="1">
    <location>
        <begin position="496"/>
        <end position="523"/>
    </location>
</feature>
<keyword evidence="4" id="KW-1185">Reference proteome</keyword>
<dbReference type="AlphaFoldDB" id="A0ABD2DP02"/>
<feature type="compositionally biased region" description="Low complexity" evidence="2">
    <location>
        <begin position="139"/>
        <end position="152"/>
    </location>
</feature>
<feature type="compositionally biased region" description="Basic and acidic residues" evidence="2">
    <location>
        <begin position="111"/>
        <end position="128"/>
    </location>
</feature>
<feature type="region of interest" description="Disordered" evidence="2">
    <location>
        <begin position="69"/>
        <end position="334"/>
    </location>
</feature>
<comment type="caution">
    <text evidence="3">The sequence shown here is derived from an EMBL/GenBank/DDBJ whole genome shotgun (WGS) entry which is preliminary data.</text>
</comment>
<name>A0ABD2DP02_DAUMA</name>
<feature type="compositionally biased region" description="Basic and acidic residues" evidence="2">
    <location>
        <begin position="394"/>
        <end position="413"/>
    </location>
</feature>
<organism evidence="3 4">
    <name type="scientific">Daubentonia madagascariensis</name>
    <name type="common">Aye-aye</name>
    <name type="synonym">Sciurus madagascariensis</name>
    <dbReference type="NCBI Taxonomy" id="31869"/>
    <lineage>
        <taxon>Eukaryota</taxon>
        <taxon>Metazoa</taxon>
        <taxon>Chordata</taxon>
        <taxon>Craniata</taxon>
        <taxon>Vertebrata</taxon>
        <taxon>Euteleostomi</taxon>
        <taxon>Mammalia</taxon>
        <taxon>Eutheria</taxon>
        <taxon>Euarchontoglires</taxon>
        <taxon>Primates</taxon>
        <taxon>Strepsirrhini</taxon>
        <taxon>Chiromyiformes</taxon>
        <taxon>Daubentoniidae</taxon>
        <taxon>Daubentonia</taxon>
    </lineage>
</organism>
<dbReference type="InterPro" id="IPR027822">
    <property type="entry name" value="DUF4641"/>
</dbReference>
<dbReference type="Proteomes" id="UP001610411">
    <property type="component" value="Unassembled WGS sequence"/>
</dbReference>
<accession>A0ABD2DP02</accession>
<evidence type="ECO:0000313" key="4">
    <source>
        <dbReference type="Proteomes" id="UP001610411"/>
    </source>
</evidence>
<gene>
    <name evidence="3" type="ORF">WCI35_024132</name>
</gene>
<keyword evidence="1" id="KW-0175">Coiled coil</keyword>
<feature type="region of interest" description="Disordered" evidence="2">
    <location>
        <begin position="1"/>
        <end position="57"/>
    </location>
</feature>
<dbReference type="PANTHER" id="PTHR31866">
    <property type="entry name" value="GENE 4779-RELATED"/>
    <property type="match status" value="1"/>
</dbReference>
<feature type="compositionally biased region" description="Gly residues" evidence="2">
    <location>
        <begin position="27"/>
        <end position="39"/>
    </location>
</feature>
<dbReference type="EMBL" id="JBFSEQ010000009">
    <property type="protein sequence ID" value="KAL2768560.1"/>
    <property type="molecule type" value="Genomic_DNA"/>
</dbReference>